<reference evidence="3 4" key="1">
    <citation type="submission" date="2017-08" db="EMBL/GenBank/DDBJ databases">
        <title>Draft genome sequences of 64 type strains of genus Staph aureus.</title>
        <authorList>
            <person name="Cole K."/>
            <person name="Golubchik T."/>
            <person name="Russell J."/>
            <person name="Foster D."/>
            <person name="Llewelyn M."/>
            <person name="Wilson D."/>
            <person name="Crook D."/>
            <person name="Paul J."/>
        </authorList>
    </citation>
    <scope>NUCLEOTIDE SEQUENCE [LARGE SCALE GENOMIC DNA]</scope>
    <source>
        <strain evidence="3 4">DSM 21968</strain>
    </source>
</reference>
<dbReference type="EMBL" id="PPRF01000088">
    <property type="protein sequence ID" value="PNZ25177.1"/>
    <property type="molecule type" value="Genomic_DNA"/>
</dbReference>
<keyword evidence="4" id="KW-1185">Reference proteome</keyword>
<protein>
    <recommendedName>
        <fullName evidence="2">UPF0297 protein CD122_10360</fullName>
    </recommendedName>
</protein>
<dbReference type="Proteomes" id="UP000242752">
    <property type="component" value="Unassembled WGS sequence"/>
</dbReference>
<dbReference type="PANTHER" id="PTHR40067:SF1">
    <property type="entry name" value="UPF0297 PROTEIN YRZL"/>
    <property type="match status" value="1"/>
</dbReference>
<evidence type="ECO:0000256" key="2">
    <source>
        <dbReference type="HAMAP-Rule" id="MF_01507"/>
    </source>
</evidence>
<evidence type="ECO:0000313" key="3">
    <source>
        <dbReference type="EMBL" id="PNZ25177.1"/>
    </source>
</evidence>
<name>A0A2K3YHU3_9STAP</name>
<organism evidence="3 4">
    <name type="scientific">Staphylococcus rostri</name>
    <dbReference type="NCBI Taxonomy" id="522262"/>
    <lineage>
        <taxon>Bacteria</taxon>
        <taxon>Bacillati</taxon>
        <taxon>Bacillota</taxon>
        <taxon>Bacilli</taxon>
        <taxon>Bacillales</taxon>
        <taxon>Staphylococcaceae</taxon>
        <taxon>Staphylococcus</taxon>
    </lineage>
</organism>
<dbReference type="OrthoDB" id="9796303at2"/>
<proteinExistence type="inferred from homology"/>
<dbReference type="RefSeq" id="WP_103358896.1">
    <property type="nucleotide sequence ID" value="NZ_CP113107.1"/>
</dbReference>
<comment type="caution">
    <text evidence="3">The sequence shown here is derived from an EMBL/GenBank/DDBJ whole genome shotgun (WGS) entry which is preliminary data.</text>
</comment>
<comment type="similarity">
    <text evidence="1 2">Belongs to the UPF0297 family.</text>
</comment>
<dbReference type="HAMAP" id="MF_01507">
    <property type="entry name" value="UPF0297"/>
    <property type="match status" value="1"/>
</dbReference>
<accession>A0A2K3YHU3</accession>
<dbReference type="Pfam" id="PF06135">
    <property type="entry name" value="IreB"/>
    <property type="match status" value="1"/>
</dbReference>
<evidence type="ECO:0000256" key="1">
    <source>
        <dbReference type="ARBA" id="ARBA00010888"/>
    </source>
</evidence>
<dbReference type="PIRSF" id="PIRSF037258">
    <property type="entry name" value="DUF965_bac"/>
    <property type="match status" value="1"/>
</dbReference>
<dbReference type="InterPro" id="IPR009309">
    <property type="entry name" value="IreB"/>
</dbReference>
<dbReference type="AlphaFoldDB" id="A0A2K3YHU3"/>
<sequence length="91" mass="10636">MANFDKTMKFNYDEIPKANVETVLNNVYNTLEERGYNAVNQIVGYLLSGDPAYIPRHNEARNQIRHIDRDDIMEELVSFYLKHNNDTDNNA</sequence>
<dbReference type="PANTHER" id="PTHR40067">
    <property type="entry name" value="UPF0297 PROTEIN YRZL"/>
    <property type="match status" value="1"/>
</dbReference>
<dbReference type="NCBIfam" id="NF003997">
    <property type="entry name" value="PRK05473.1"/>
    <property type="match status" value="1"/>
</dbReference>
<evidence type="ECO:0000313" key="4">
    <source>
        <dbReference type="Proteomes" id="UP000242752"/>
    </source>
</evidence>
<gene>
    <name evidence="3" type="ORF">CD122_10360</name>
</gene>